<comment type="caution">
    <text evidence="2">The sequence shown here is derived from an EMBL/GenBank/DDBJ whole genome shotgun (WGS) entry which is preliminary data.</text>
</comment>
<sequence length="161" mass="17633">MATSMELVMDRRSAVASRAAMLPRFGAMAIRSRWWEKELSWESVGSGASGPSLKMGSGSGTQGRPSHFALGGRDLSMQRLSAARWSYRRRQQPRQDWTLDVAGAGAGAGLRLSGLHLELAMLSLTPDRETGEDWHCSFWPPVLVLSEPLPRAGLQKIGPWS</sequence>
<evidence type="ECO:0000313" key="3">
    <source>
        <dbReference type="Proteomes" id="UP001322138"/>
    </source>
</evidence>
<evidence type="ECO:0000313" key="2">
    <source>
        <dbReference type="EMBL" id="KAK4645152.1"/>
    </source>
</evidence>
<organism evidence="2 3">
    <name type="scientific">Podospora bellae-mahoneyi</name>
    <dbReference type="NCBI Taxonomy" id="2093777"/>
    <lineage>
        <taxon>Eukaryota</taxon>
        <taxon>Fungi</taxon>
        <taxon>Dikarya</taxon>
        <taxon>Ascomycota</taxon>
        <taxon>Pezizomycotina</taxon>
        <taxon>Sordariomycetes</taxon>
        <taxon>Sordariomycetidae</taxon>
        <taxon>Sordariales</taxon>
        <taxon>Podosporaceae</taxon>
        <taxon>Podospora</taxon>
    </lineage>
</organism>
<gene>
    <name evidence="2" type="ORF">QC761_0060070</name>
</gene>
<dbReference type="Proteomes" id="UP001322138">
    <property type="component" value="Unassembled WGS sequence"/>
</dbReference>
<keyword evidence="3" id="KW-1185">Reference proteome</keyword>
<name>A0ABR0FPA7_9PEZI</name>
<dbReference type="EMBL" id="JAFFGZ010000005">
    <property type="protein sequence ID" value="KAK4645152.1"/>
    <property type="molecule type" value="Genomic_DNA"/>
</dbReference>
<reference evidence="2 3" key="1">
    <citation type="journal article" date="2023" name="bioRxiv">
        <title>High-quality genome assemblies of four members of thePodospora anserinaspecies complex.</title>
        <authorList>
            <person name="Ament-Velasquez S.L."/>
            <person name="Vogan A.A."/>
            <person name="Wallerman O."/>
            <person name="Hartmann F."/>
            <person name="Gautier V."/>
            <person name="Silar P."/>
            <person name="Giraud T."/>
            <person name="Johannesson H."/>
        </authorList>
    </citation>
    <scope>NUCLEOTIDE SEQUENCE [LARGE SCALE GENOMIC DNA]</scope>
    <source>
        <strain evidence="2 3">CBS 112042</strain>
    </source>
</reference>
<dbReference type="RefSeq" id="XP_062734128.1">
    <property type="nucleotide sequence ID" value="XM_062872565.1"/>
</dbReference>
<proteinExistence type="predicted"/>
<accession>A0ABR0FPA7</accession>
<dbReference type="GeneID" id="87891776"/>
<protein>
    <submittedName>
        <fullName evidence="2">Uncharacterized protein</fullName>
    </submittedName>
</protein>
<evidence type="ECO:0000256" key="1">
    <source>
        <dbReference type="SAM" id="MobiDB-lite"/>
    </source>
</evidence>
<feature type="region of interest" description="Disordered" evidence="1">
    <location>
        <begin position="46"/>
        <end position="70"/>
    </location>
</feature>